<comment type="caution">
    <text evidence="1">The sequence shown here is derived from an EMBL/GenBank/DDBJ whole genome shotgun (WGS) entry which is preliminary data.</text>
</comment>
<dbReference type="EMBL" id="VJNA01000031">
    <property type="protein sequence ID" value="TSE22234.1"/>
    <property type="molecule type" value="Genomic_DNA"/>
</dbReference>
<reference evidence="1 2" key="1">
    <citation type="submission" date="2019-07" db="EMBL/GenBank/DDBJ databases">
        <title>Tepidimonas aquatica CLN-1 draft genome.</title>
        <authorList>
            <person name="Da Costa M.S."/>
            <person name="Froufe H.J.C."/>
            <person name="Egas C."/>
            <person name="Albuquerque L."/>
        </authorList>
    </citation>
    <scope>NUCLEOTIDE SEQUENCE [LARGE SCALE GENOMIC DNA]</scope>
    <source>
        <strain evidence="1 2">CLN-1</strain>
    </source>
</reference>
<dbReference type="RefSeq" id="WP_144326661.1">
    <property type="nucleotide sequence ID" value="NZ_VJNA01000031.1"/>
</dbReference>
<evidence type="ECO:0000313" key="2">
    <source>
        <dbReference type="Proteomes" id="UP000318554"/>
    </source>
</evidence>
<protein>
    <submittedName>
        <fullName evidence="1">Uncharacterized protein</fullName>
    </submittedName>
</protein>
<gene>
    <name evidence="1" type="ORF">Taqua_02140</name>
</gene>
<name>A0A554WFA7_9BURK</name>
<keyword evidence="2" id="KW-1185">Reference proteome</keyword>
<sequence length="106" mass="11426">MNDGAPPAPVAVRADATRDVTASAAEWRRLVRLATGIDVAADANACTVPVEGGCVTLRWQPLPPLALGLIRLERLRVHAAFSPDVSPQARLTFWHHFDLHTRRGGG</sequence>
<dbReference type="AlphaFoldDB" id="A0A554WFA7"/>
<proteinExistence type="predicted"/>
<dbReference type="Proteomes" id="UP000318554">
    <property type="component" value="Unassembled WGS sequence"/>
</dbReference>
<dbReference type="OrthoDB" id="8687690at2"/>
<organism evidence="1 2">
    <name type="scientific">Tepidimonas aquatica</name>
    <dbReference type="NCBI Taxonomy" id="247482"/>
    <lineage>
        <taxon>Bacteria</taxon>
        <taxon>Pseudomonadati</taxon>
        <taxon>Pseudomonadota</taxon>
        <taxon>Betaproteobacteria</taxon>
        <taxon>Burkholderiales</taxon>
        <taxon>Tepidimonas</taxon>
    </lineage>
</organism>
<accession>A0A554WFA7</accession>
<evidence type="ECO:0000313" key="1">
    <source>
        <dbReference type="EMBL" id="TSE22234.1"/>
    </source>
</evidence>